<dbReference type="Proteomes" id="UP001231649">
    <property type="component" value="Chromosome 23"/>
</dbReference>
<gene>
    <name evidence="1" type="ORF">PYW08_009236</name>
</gene>
<comment type="caution">
    <text evidence="1">The sequence shown here is derived from an EMBL/GenBank/DDBJ whole genome shotgun (WGS) entry which is preliminary data.</text>
</comment>
<protein>
    <submittedName>
        <fullName evidence="1">Uncharacterized protein</fullName>
    </submittedName>
</protein>
<accession>A0ACC2Q813</accession>
<reference evidence="1" key="1">
    <citation type="submission" date="2023-03" db="EMBL/GenBank/DDBJ databases">
        <title>Chromosome-level genomes of two armyworms, Mythimna separata and Mythimna loreyi, provide insights into the biosynthesis and reception of sex pheromones.</title>
        <authorList>
            <person name="Zhao H."/>
        </authorList>
    </citation>
    <scope>NUCLEOTIDE SEQUENCE</scope>
    <source>
        <strain evidence="1">BeijingLab</strain>
    </source>
</reference>
<evidence type="ECO:0000313" key="2">
    <source>
        <dbReference type="Proteomes" id="UP001231649"/>
    </source>
</evidence>
<sequence length="157" mass="17023">MKSALLVVLLAAAATAAVVSIEEPDVVEVPDVDQVADVDEIAEVFETDFDELNDEADKLTATRNNLSLGDITSGDSRVVNRVYRASATEGQSKVRNIRIRTKRQISAIRVTRVGDSQNATPSIVRGGVGNSFVIIRIQSAVGRGYNYRVEVYVKKTA</sequence>
<name>A0ACC2Q813_9NEOP</name>
<proteinExistence type="predicted"/>
<organism evidence="1 2">
    <name type="scientific">Mythimna loreyi</name>
    <dbReference type="NCBI Taxonomy" id="667449"/>
    <lineage>
        <taxon>Eukaryota</taxon>
        <taxon>Metazoa</taxon>
        <taxon>Ecdysozoa</taxon>
        <taxon>Arthropoda</taxon>
        <taxon>Hexapoda</taxon>
        <taxon>Insecta</taxon>
        <taxon>Pterygota</taxon>
        <taxon>Neoptera</taxon>
        <taxon>Endopterygota</taxon>
        <taxon>Lepidoptera</taxon>
        <taxon>Glossata</taxon>
        <taxon>Ditrysia</taxon>
        <taxon>Noctuoidea</taxon>
        <taxon>Noctuidae</taxon>
        <taxon>Noctuinae</taxon>
        <taxon>Hadenini</taxon>
        <taxon>Mythimna</taxon>
    </lineage>
</organism>
<dbReference type="EMBL" id="CM056799">
    <property type="protein sequence ID" value="KAJ8710721.1"/>
    <property type="molecule type" value="Genomic_DNA"/>
</dbReference>
<keyword evidence="2" id="KW-1185">Reference proteome</keyword>
<evidence type="ECO:0000313" key="1">
    <source>
        <dbReference type="EMBL" id="KAJ8710721.1"/>
    </source>
</evidence>